<dbReference type="EC" id="3.1.11.5" evidence="15"/>
<dbReference type="Pfam" id="PF00580">
    <property type="entry name" value="UvrD-helicase"/>
    <property type="match status" value="1"/>
</dbReference>
<feature type="binding site" evidence="15">
    <location>
        <position position="1088"/>
    </location>
    <ligand>
        <name>Mg(2+)</name>
        <dbReference type="ChEBI" id="CHEBI:18420"/>
    </ligand>
</feature>
<feature type="region of interest" description="DNA-binding and helicase activity, interacts with RecC" evidence="15">
    <location>
        <begin position="1"/>
        <end position="881"/>
    </location>
</feature>
<evidence type="ECO:0000259" key="18">
    <source>
        <dbReference type="PROSITE" id="PS51217"/>
    </source>
</evidence>
<dbReference type="SUPFAM" id="SSF52540">
    <property type="entry name" value="P-loop containing nucleoside triphosphate hydrolases"/>
    <property type="match status" value="1"/>
</dbReference>
<evidence type="ECO:0000313" key="19">
    <source>
        <dbReference type="EMBL" id="QTH71435.1"/>
    </source>
</evidence>
<keyword evidence="3 15" id="KW-0547">Nucleotide-binding</keyword>
<dbReference type="RefSeq" id="WP_208843076.1">
    <property type="nucleotide sequence ID" value="NZ_CP072133.1"/>
</dbReference>
<comment type="domain">
    <text evidence="15">The N-terminal DNA-binding domain is a ssDNA-dependent ATPase and has ATP-dependent 3'-5' helicase function. This domain interacts with RecC.</text>
</comment>
<evidence type="ECO:0000259" key="17">
    <source>
        <dbReference type="PROSITE" id="PS51198"/>
    </source>
</evidence>
<evidence type="ECO:0000256" key="13">
    <source>
        <dbReference type="ARBA" id="ARBA00034617"/>
    </source>
</evidence>
<comment type="function">
    <text evidence="15">A helicase/nuclease that prepares dsDNA breaks (DSB) for recombinational DNA repair. Binds to DSBs and unwinds DNA via a highly rapid and processive ATP-dependent bidirectional helicase activity. Unwinds dsDNA until it encounters a Chi (crossover hotspot instigator) sequence from the 3' direction. Cuts ssDNA a few nucleotides 3' to the Chi site. The properties and activities of the enzyme are changed at Chi. The Chi-altered holoenzyme produces a long 3'-ssDNA overhang and facilitates RecA-binding to the ssDNA for homologous DNA recombination and repair. Holoenzyme degrades any linearized DNA that is unable to undergo homologous recombination. In the holoenzyme this subunit contributes ATPase, 3'-5' helicase, exonuclease activity and loads RecA onto ssDNA.</text>
</comment>
<dbReference type="PANTHER" id="PTHR11070">
    <property type="entry name" value="UVRD / RECB / PCRA DNA HELICASE FAMILY MEMBER"/>
    <property type="match status" value="1"/>
</dbReference>
<dbReference type="GO" id="GO:0000287">
    <property type="term" value="F:magnesium ion binding"/>
    <property type="evidence" value="ECO:0007669"/>
    <property type="project" value="UniProtKB-UniRule"/>
</dbReference>
<evidence type="ECO:0000256" key="15">
    <source>
        <dbReference type="HAMAP-Rule" id="MF_01485"/>
    </source>
</evidence>
<evidence type="ECO:0000256" key="12">
    <source>
        <dbReference type="ARBA" id="ARBA00023235"/>
    </source>
</evidence>
<comment type="similarity">
    <text evidence="15">Belongs to the helicase family. UvrD subfamily.</text>
</comment>
<comment type="catalytic activity">
    <reaction evidence="15">
        <text>Exonucleolytic cleavage (in the presence of ATP) in either 5'- to 3'- or 3'- to 5'-direction to yield 5'-phosphooligonucleotides.</text>
        <dbReference type="EC" id="3.1.11.5"/>
    </reaction>
</comment>
<dbReference type="Gene3D" id="1.10.486.10">
    <property type="entry name" value="PCRA, domain 4"/>
    <property type="match status" value="1"/>
</dbReference>
<keyword evidence="9 15" id="KW-0460">Magnesium</keyword>
<sequence>MRVLNPSTMPLTGHALIEASAGTGKTYTITGLYLRYLLGMYGATGEGAEPLSIDKILVVTFTDAATQEIKDRVRKRIVDARDALIGAPVKDALINEILSRIENKHAAFDLLDAAAKSMDEAAIFTIHGFCQRMLKQHAFESNLAFNQQFILDQRELIEQAVHDYWRQFVYPLDLEKTKTILDVFANPAQLLKAVAPFISNASVVLEPVVTLSEVLAAKTTYRNDVIDFKEALVEQGFIEAIEASDISGNKAPKHKANLSALKSYITSTDWWFEFGSSHKSFETWSTESVSQPEIYKKNGQPFQHALTAQFDHFAKLHHIVKHQLPIAIMQESLVAIRAKLISQKEKFGILTPDDLLTRLHFALDGKLGETLARNIAVQYPVALIDEFQDTDPIQYGIFNAIYNSSAEVNDLPQLTMIGDPKQAIYGFRGADIFTYIKAKHTVDGERQFTLAKNFRSDKAVVDAVNAVFTQHEDSFIFNRDIPFQKVDAQGKSESDTLTIEGQKPSPLAFNVLCDDVDVTAKSFAIPQLAKAFSTEIAALLSKAKHGHARIGDKFVEASDICVLVRDRQEAGAMKQALSAVGVSSVFLSRDSVFNQPIARDLYHFVSVLHGKYDEGLIRGVLAGPLFGLTHQELYNLQQDERAWQHYLDRFFLLRKSWDRQGAMAMLELLLVDNALPRLWATRGFNVERILTDYRHLAELLQQKQLELEGTHRVIRWLNQQLADTANEGMQLRLESDADLVKIITMHASKGLEYPIVYLPFATSYRETDEAKFHKDGKTFVDLLKSDAALAAAQKERLAEDIRLLYVALTRAVHHCSIGLFNVGMGRSKKLAITHTALGFVLFGAREFSAAHEWHQALDTISREQGLTSRMLQGEIDVVMLPAETSSKTPLAVREFGGLVERNWRSTSFSQLTYHTGSDERPTGAIDENHLLDLPAQADDALSSYTFPKGAKAGSCLHEIFELIDFNAPNTPSGEKITLSEAVEKCLAKYAIDEKWQETTSRWILQCLNATLIVDGEQLLSLQKLTMAQCLVEMEFHLPLKPLTALKLNQLLTRITGHSAYLHFDEVQGLLKGFIDLIFEWQGRYFVLDYKSNYLGDSPADYDFENLQTAMNSHQYHLQYIIYTVALHRLLKSRVADYDPDTHLGGSLYLFLRALPDNQGIYFNRLTSSDLAEFDALFVEGEG</sequence>
<evidence type="ECO:0000256" key="16">
    <source>
        <dbReference type="PROSITE-ProRule" id="PRU00560"/>
    </source>
</evidence>
<keyword evidence="1 15" id="KW-0540">Nuclease</keyword>
<comment type="catalytic activity">
    <reaction evidence="14 15">
        <text>ATP + H2O = ADP + phosphate + H(+)</text>
        <dbReference type="Rhea" id="RHEA:13065"/>
        <dbReference type="ChEBI" id="CHEBI:15377"/>
        <dbReference type="ChEBI" id="CHEBI:15378"/>
        <dbReference type="ChEBI" id="CHEBI:30616"/>
        <dbReference type="ChEBI" id="CHEBI:43474"/>
        <dbReference type="ChEBI" id="CHEBI:456216"/>
        <dbReference type="EC" id="5.6.2.4"/>
    </reaction>
</comment>
<feature type="domain" description="UvrD-like helicase C-terminal" evidence="18">
    <location>
        <begin position="458"/>
        <end position="750"/>
    </location>
</feature>
<evidence type="ECO:0000256" key="3">
    <source>
        <dbReference type="ARBA" id="ARBA00022741"/>
    </source>
</evidence>
<organism evidence="19 20">
    <name type="scientific">Pseudoalteromonas xiamenensis</name>
    <dbReference type="NCBI Taxonomy" id="882626"/>
    <lineage>
        <taxon>Bacteria</taxon>
        <taxon>Pseudomonadati</taxon>
        <taxon>Pseudomonadota</taxon>
        <taxon>Gammaproteobacteria</taxon>
        <taxon>Alteromonadales</taxon>
        <taxon>Pseudoalteromonadaceae</taxon>
        <taxon>Pseudoalteromonas</taxon>
    </lineage>
</organism>
<feature type="active site" description="For nuclease activity" evidence="15">
    <location>
        <position position="1088"/>
    </location>
</feature>
<dbReference type="HAMAP" id="MF_01485">
    <property type="entry name" value="RecB"/>
    <property type="match status" value="1"/>
</dbReference>
<evidence type="ECO:0000256" key="9">
    <source>
        <dbReference type="ARBA" id="ARBA00022842"/>
    </source>
</evidence>
<evidence type="ECO:0000256" key="11">
    <source>
        <dbReference type="ARBA" id="ARBA00023204"/>
    </source>
</evidence>
<evidence type="ECO:0000313" key="20">
    <source>
        <dbReference type="Proteomes" id="UP000664904"/>
    </source>
</evidence>
<comment type="catalytic activity">
    <reaction evidence="13 15">
        <text>Couples ATP hydrolysis with the unwinding of duplex DNA by translocating in the 3'-5' direction.</text>
        <dbReference type="EC" id="5.6.2.4"/>
    </reaction>
</comment>
<dbReference type="InterPro" id="IPR027417">
    <property type="entry name" value="P-loop_NTPase"/>
</dbReference>
<keyword evidence="12 15" id="KW-0413">Isomerase</keyword>
<feature type="region of interest" description="Nuclease activity, interacts with RecD and RecA" evidence="15">
    <location>
        <begin position="902"/>
        <end position="1182"/>
    </location>
</feature>
<dbReference type="GO" id="GO:0008854">
    <property type="term" value="F:exodeoxyribonuclease V activity"/>
    <property type="evidence" value="ECO:0007669"/>
    <property type="project" value="UniProtKB-EC"/>
</dbReference>
<dbReference type="Gene3D" id="1.10.3170.10">
    <property type="entry name" value="Recbcd, chain B, domain 2"/>
    <property type="match status" value="1"/>
</dbReference>
<feature type="domain" description="UvrD-like helicase ATP-binding" evidence="17">
    <location>
        <begin position="1"/>
        <end position="457"/>
    </location>
</feature>
<keyword evidence="11 15" id="KW-0234">DNA repair</keyword>
<evidence type="ECO:0000256" key="10">
    <source>
        <dbReference type="ARBA" id="ARBA00023125"/>
    </source>
</evidence>
<dbReference type="NCBIfam" id="TIGR00609">
    <property type="entry name" value="recB"/>
    <property type="match status" value="1"/>
</dbReference>
<dbReference type="InterPro" id="IPR014017">
    <property type="entry name" value="DNA_helicase_UvrD-like_C"/>
</dbReference>
<keyword evidence="5 15" id="KW-0378">Hydrolase</keyword>
<keyword evidence="10 15" id="KW-0238">DNA-binding</keyword>
<dbReference type="SUPFAM" id="SSF52980">
    <property type="entry name" value="Restriction endonuclease-like"/>
    <property type="match status" value="1"/>
</dbReference>
<dbReference type="GO" id="GO:0003677">
    <property type="term" value="F:DNA binding"/>
    <property type="evidence" value="ECO:0007669"/>
    <property type="project" value="UniProtKB-UniRule"/>
</dbReference>
<dbReference type="GO" id="GO:0005829">
    <property type="term" value="C:cytosol"/>
    <property type="evidence" value="ECO:0007669"/>
    <property type="project" value="TreeGrafter"/>
</dbReference>
<reference evidence="19" key="1">
    <citation type="submission" date="2021-03" db="EMBL/GenBank/DDBJ databases">
        <title>Complete Genome of Pseudoalteromonas xiamenensis STKMTI.2, a new potential marine bacterium producing anti-Vibrio compounds.</title>
        <authorList>
            <person name="Handayani D.P."/>
            <person name="Isnansetyo A."/>
            <person name="Istiqomah I."/>
            <person name="Jumina J."/>
        </authorList>
    </citation>
    <scope>NUCLEOTIDE SEQUENCE</scope>
    <source>
        <strain evidence="19">STKMTI.2</strain>
    </source>
</reference>
<dbReference type="Gene3D" id="3.40.50.300">
    <property type="entry name" value="P-loop containing nucleotide triphosphate hydrolases"/>
    <property type="match status" value="2"/>
</dbReference>
<dbReference type="Proteomes" id="UP000664904">
    <property type="component" value="Chromosome"/>
</dbReference>
<dbReference type="GO" id="GO:0005524">
    <property type="term" value="F:ATP binding"/>
    <property type="evidence" value="ECO:0007669"/>
    <property type="project" value="UniProtKB-UniRule"/>
</dbReference>
<keyword evidence="7 15" id="KW-0269">Exonuclease</keyword>
<dbReference type="PROSITE" id="PS51198">
    <property type="entry name" value="UVRD_HELICASE_ATP_BIND"/>
    <property type="match status" value="1"/>
</dbReference>
<comment type="subunit">
    <text evidence="15">Heterotrimer of RecB, RecC and RecD. All subunits contribute to DNA-binding. Interacts with RecA.</text>
</comment>
<dbReference type="GO" id="GO:0043138">
    <property type="term" value="F:3'-5' DNA helicase activity"/>
    <property type="evidence" value="ECO:0007669"/>
    <property type="project" value="UniProtKB-UniRule"/>
</dbReference>
<evidence type="ECO:0000256" key="2">
    <source>
        <dbReference type="ARBA" id="ARBA00022723"/>
    </source>
</evidence>
<protein>
    <recommendedName>
        <fullName evidence="15">RecBCD enzyme subunit RecB</fullName>
        <ecNumber evidence="15">3.1.11.5</ecNumber>
        <ecNumber evidence="15">5.6.2.4</ecNumber>
    </recommendedName>
    <alternativeName>
        <fullName evidence="15">DNA 3'-5' helicase subunit RecB</fullName>
    </alternativeName>
    <alternativeName>
        <fullName evidence="15">Exonuclease V subunit RecB</fullName>
        <shortName evidence="15">ExoV subunit RecB</shortName>
    </alternativeName>
    <alternativeName>
        <fullName evidence="15">Helicase/nuclease RecBCD subunit RecB</fullName>
    </alternativeName>
</protein>
<dbReference type="GO" id="GO:0000724">
    <property type="term" value="P:double-strand break repair via homologous recombination"/>
    <property type="evidence" value="ECO:0007669"/>
    <property type="project" value="UniProtKB-UniRule"/>
</dbReference>
<dbReference type="InterPro" id="IPR038726">
    <property type="entry name" value="PDDEXK_AddAB-type"/>
</dbReference>
<dbReference type="Pfam" id="PF12705">
    <property type="entry name" value="PDDEXK_1"/>
    <property type="match status" value="1"/>
</dbReference>
<keyword evidence="8 15" id="KW-0067">ATP-binding</keyword>
<evidence type="ECO:0000256" key="1">
    <source>
        <dbReference type="ARBA" id="ARBA00022722"/>
    </source>
</evidence>
<dbReference type="PANTHER" id="PTHR11070:SF23">
    <property type="entry name" value="RECBCD ENZYME SUBUNIT RECB"/>
    <property type="match status" value="1"/>
</dbReference>
<dbReference type="EC" id="5.6.2.4" evidence="15"/>
<feature type="binding site" evidence="15">
    <location>
        <position position="957"/>
    </location>
    <ligand>
        <name>Mg(2+)</name>
        <dbReference type="ChEBI" id="CHEBI:18420"/>
    </ligand>
</feature>
<dbReference type="Gene3D" id="3.90.320.10">
    <property type="match status" value="1"/>
</dbReference>
<keyword evidence="2 15" id="KW-0479">Metal-binding</keyword>
<dbReference type="InterPro" id="IPR004586">
    <property type="entry name" value="RecB"/>
</dbReference>
<feature type="binding site" evidence="16">
    <location>
        <begin position="19"/>
        <end position="26"/>
    </location>
    <ligand>
        <name>ATP</name>
        <dbReference type="ChEBI" id="CHEBI:30616"/>
    </ligand>
</feature>
<dbReference type="KEGG" id="pxi:J5O05_16990"/>
<feature type="binding site" evidence="15">
    <location>
        <position position="1075"/>
    </location>
    <ligand>
        <name>Mg(2+)</name>
        <dbReference type="ChEBI" id="CHEBI:18420"/>
    </ligand>
</feature>
<comment type="miscellaneous">
    <text evidence="15">In the RecBCD complex, RecB has a slow 3'-5' helicase, an exonuclease activity and loads RecA onto ssDNA, RecD has a fast 5'-3' helicase activity, while RecC stimulates the ATPase and processivity of the RecB helicase and contributes to recognition of the Chi site.</text>
</comment>
<keyword evidence="4 15" id="KW-0227">DNA damage</keyword>
<name>A0A975DHT3_9GAMM</name>
<dbReference type="InterPro" id="IPR014016">
    <property type="entry name" value="UvrD-like_ATP-bd"/>
</dbReference>
<proteinExistence type="inferred from homology"/>
<evidence type="ECO:0000256" key="7">
    <source>
        <dbReference type="ARBA" id="ARBA00022839"/>
    </source>
</evidence>
<dbReference type="EMBL" id="CP072133">
    <property type="protein sequence ID" value="QTH71435.1"/>
    <property type="molecule type" value="Genomic_DNA"/>
</dbReference>
<evidence type="ECO:0000256" key="8">
    <source>
        <dbReference type="ARBA" id="ARBA00022840"/>
    </source>
</evidence>
<evidence type="ECO:0000256" key="14">
    <source>
        <dbReference type="ARBA" id="ARBA00048988"/>
    </source>
</evidence>
<dbReference type="CDD" id="cd22352">
    <property type="entry name" value="RecB_C-like"/>
    <property type="match status" value="1"/>
</dbReference>
<evidence type="ECO:0000256" key="5">
    <source>
        <dbReference type="ARBA" id="ARBA00022801"/>
    </source>
</evidence>
<accession>A0A975DHT3</accession>
<evidence type="ECO:0000256" key="6">
    <source>
        <dbReference type="ARBA" id="ARBA00022806"/>
    </source>
</evidence>
<dbReference type="InterPro" id="IPR000212">
    <property type="entry name" value="DNA_helicase_UvrD/REP"/>
</dbReference>
<dbReference type="Pfam" id="PF13361">
    <property type="entry name" value="UvrD_C"/>
    <property type="match status" value="1"/>
</dbReference>
<dbReference type="AlphaFoldDB" id="A0A975DHT3"/>
<gene>
    <name evidence="15 19" type="primary">recB</name>
    <name evidence="19" type="ORF">J5O05_16990</name>
</gene>
<dbReference type="InterPro" id="IPR011604">
    <property type="entry name" value="PDDEXK-like_dom_sf"/>
</dbReference>
<comment type="cofactor">
    <cofactor evidence="15">
        <name>Mg(2+)</name>
        <dbReference type="ChEBI" id="CHEBI:18420"/>
    </cofactor>
    <text evidence="15">Binds 1 Mg(2+) ion per subunit.</text>
</comment>
<dbReference type="PROSITE" id="PS51217">
    <property type="entry name" value="UVRD_HELICASE_CTER"/>
    <property type="match status" value="1"/>
</dbReference>
<keyword evidence="6 15" id="KW-0347">Helicase</keyword>
<comment type="domain">
    <text evidence="15">The C-terminal domain has nuclease activity and interacts with RecD. It interacts with RecA, facilitating its loading onto ssDNA.</text>
</comment>
<dbReference type="InterPro" id="IPR011335">
    <property type="entry name" value="Restrct_endonuc-II-like"/>
</dbReference>
<evidence type="ECO:0000256" key="4">
    <source>
        <dbReference type="ARBA" id="ARBA00022763"/>
    </source>
</evidence>
<dbReference type="GO" id="GO:0009338">
    <property type="term" value="C:exodeoxyribonuclease V complex"/>
    <property type="evidence" value="ECO:0007669"/>
    <property type="project" value="TreeGrafter"/>
</dbReference>
<keyword evidence="20" id="KW-1185">Reference proteome</keyword>